<dbReference type="Gene3D" id="3.10.450.50">
    <property type="match status" value="1"/>
</dbReference>
<evidence type="ECO:0000313" key="3">
    <source>
        <dbReference type="Proteomes" id="UP000241118"/>
    </source>
</evidence>
<reference evidence="2 3" key="1">
    <citation type="submission" date="2018-03" db="EMBL/GenBank/DDBJ databases">
        <title>Genomic Encyclopedia of Type Strains, Phase III (KMG-III): the genomes of soil and plant-associated and newly described type strains.</title>
        <authorList>
            <person name="Whitman W."/>
        </authorList>
    </citation>
    <scope>NUCLEOTIDE SEQUENCE [LARGE SCALE GENOMIC DNA]</scope>
    <source>
        <strain evidence="2 3">CGMCC 4.7097</strain>
    </source>
</reference>
<dbReference type="InterPro" id="IPR037401">
    <property type="entry name" value="SnoaL-like"/>
</dbReference>
<comment type="caution">
    <text evidence="2">The sequence shown here is derived from an EMBL/GenBank/DDBJ whole genome shotgun (WGS) entry which is preliminary data.</text>
</comment>
<dbReference type="AlphaFoldDB" id="A0A2P8IBG5"/>
<dbReference type="RefSeq" id="WP_106615542.1">
    <property type="nucleotide sequence ID" value="NZ_PYAX01000004.1"/>
</dbReference>
<dbReference type="OrthoDB" id="1492465at2"/>
<accession>A0A2P8IBG5</accession>
<dbReference type="SUPFAM" id="SSF54427">
    <property type="entry name" value="NTF2-like"/>
    <property type="match status" value="1"/>
</dbReference>
<dbReference type="EMBL" id="PYAX01000004">
    <property type="protein sequence ID" value="PSL55805.1"/>
    <property type="molecule type" value="Genomic_DNA"/>
</dbReference>
<sequence>MADGVDLGSRLDDLSARVRELEAVRALTELRHAFHHCLNRRDWAGLGALFTVDALLDYGELGEARGSAAIREYYTELLPKLVEMRGASKLELKNFNHVHQVEVDGDRATGVCYFEEHIRFDEEELAHQSVGRFSDRYVRQDGRWLFERVELEHYWVVPHNKGWHWPW</sequence>
<dbReference type="InterPro" id="IPR032710">
    <property type="entry name" value="NTF2-like_dom_sf"/>
</dbReference>
<keyword evidence="3" id="KW-1185">Reference proteome</keyword>
<proteinExistence type="predicted"/>
<feature type="domain" description="SnoaL-like" evidence="1">
    <location>
        <begin position="19"/>
        <end position="149"/>
    </location>
</feature>
<evidence type="ECO:0000313" key="2">
    <source>
        <dbReference type="EMBL" id="PSL55805.1"/>
    </source>
</evidence>
<protein>
    <submittedName>
        <fullName evidence="2">SnoaL-like protein</fullName>
    </submittedName>
</protein>
<gene>
    <name evidence="2" type="ORF">B0I31_10496</name>
</gene>
<dbReference type="Proteomes" id="UP000241118">
    <property type="component" value="Unassembled WGS sequence"/>
</dbReference>
<name>A0A2P8IBG5_SACCR</name>
<dbReference type="Pfam" id="PF13577">
    <property type="entry name" value="SnoaL_4"/>
    <property type="match status" value="1"/>
</dbReference>
<organism evidence="2 3">
    <name type="scientific">Saccharothrix carnea</name>
    <dbReference type="NCBI Taxonomy" id="1280637"/>
    <lineage>
        <taxon>Bacteria</taxon>
        <taxon>Bacillati</taxon>
        <taxon>Actinomycetota</taxon>
        <taxon>Actinomycetes</taxon>
        <taxon>Pseudonocardiales</taxon>
        <taxon>Pseudonocardiaceae</taxon>
        <taxon>Saccharothrix</taxon>
    </lineage>
</organism>
<evidence type="ECO:0000259" key="1">
    <source>
        <dbReference type="Pfam" id="PF13577"/>
    </source>
</evidence>